<feature type="chain" id="PRO_5032312315" evidence="1">
    <location>
        <begin position="22"/>
        <end position="64"/>
    </location>
</feature>
<dbReference type="AlphaFoldDB" id="A0A8B6DRH4"/>
<dbReference type="OrthoDB" id="10505609at2759"/>
<organism evidence="2 3">
    <name type="scientific">Mytilus galloprovincialis</name>
    <name type="common">Mediterranean mussel</name>
    <dbReference type="NCBI Taxonomy" id="29158"/>
    <lineage>
        <taxon>Eukaryota</taxon>
        <taxon>Metazoa</taxon>
        <taxon>Spiralia</taxon>
        <taxon>Lophotrochozoa</taxon>
        <taxon>Mollusca</taxon>
        <taxon>Bivalvia</taxon>
        <taxon>Autobranchia</taxon>
        <taxon>Pteriomorphia</taxon>
        <taxon>Mytilida</taxon>
        <taxon>Mytiloidea</taxon>
        <taxon>Mytilidae</taxon>
        <taxon>Mytilinae</taxon>
        <taxon>Mytilus</taxon>
    </lineage>
</organism>
<reference evidence="2" key="1">
    <citation type="submission" date="2018-11" db="EMBL/GenBank/DDBJ databases">
        <authorList>
            <person name="Alioto T."/>
            <person name="Alioto T."/>
        </authorList>
    </citation>
    <scope>NUCLEOTIDE SEQUENCE</scope>
</reference>
<dbReference type="EMBL" id="UYJE01003801">
    <property type="protein sequence ID" value="VDI22545.1"/>
    <property type="molecule type" value="Genomic_DNA"/>
</dbReference>
<name>A0A8B6DRH4_MYTGA</name>
<sequence length="64" mass="7214">MWKFMITAAFLLVLQADICVSLECSDCADSMKHRCFVNPCLGVECPSGQRCCTDYCWGCNHRCV</sequence>
<keyword evidence="1" id="KW-0732">Signal</keyword>
<keyword evidence="3" id="KW-1185">Reference proteome</keyword>
<dbReference type="Proteomes" id="UP000596742">
    <property type="component" value="Unassembled WGS sequence"/>
</dbReference>
<comment type="caution">
    <text evidence="2">The sequence shown here is derived from an EMBL/GenBank/DDBJ whole genome shotgun (WGS) entry which is preliminary data.</text>
</comment>
<evidence type="ECO:0000313" key="2">
    <source>
        <dbReference type="EMBL" id="VDI22545.1"/>
    </source>
</evidence>
<gene>
    <name evidence="2" type="ORF">MGAL_10B031367</name>
</gene>
<feature type="signal peptide" evidence="1">
    <location>
        <begin position="1"/>
        <end position="21"/>
    </location>
</feature>
<evidence type="ECO:0000313" key="3">
    <source>
        <dbReference type="Proteomes" id="UP000596742"/>
    </source>
</evidence>
<protein>
    <submittedName>
        <fullName evidence="2">Uncharacterized protein</fullName>
    </submittedName>
</protein>
<evidence type="ECO:0000256" key="1">
    <source>
        <dbReference type="SAM" id="SignalP"/>
    </source>
</evidence>
<proteinExistence type="predicted"/>
<accession>A0A8B6DRH4</accession>